<proteinExistence type="predicted"/>
<dbReference type="GO" id="GO:0016757">
    <property type="term" value="F:glycosyltransferase activity"/>
    <property type="evidence" value="ECO:0007669"/>
    <property type="project" value="InterPro"/>
</dbReference>
<dbReference type="PANTHER" id="PTHR46401:SF2">
    <property type="entry name" value="GLYCOSYLTRANSFERASE WBBK-RELATED"/>
    <property type="match status" value="1"/>
</dbReference>
<evidence type="ECO:0000313" key="4">
    <source>
        <dbReference type="Proteomes" id="UP000642809"/>
    </source>
</evidence>
<dbReference type="EMBL" id="BMYF01000012">
    <property type="protein sequence ID" value="GHB40248.1"/>
    <property type="molecule type" value="Genomic_DNA"/>
</dbReference>
<reference evidence="3" key="1">
    <citation type="journal article" date="2014" name="Int. J. Syst. Evol. Microbiol.">
        <title>Complete genome sequence of Corynebacterium casei LMG S-19264T (=DSM 44701T), isolated from a smear-ripened cheese.</title>
        <authorList>
            <consortium name="US DOE Joint Genome Institute (JGI-PGF)"/>
            <person name="Walter F."/>
            <person name="Albersmeier A."/>
            <person name="Kalinowski J."/>
            <person name="Ruckert C."/>
        </authorList>
    </citation>
    <scope>NUCLEOTIDE SEQUENCE</scope>
    <source>
        <strain evidence="3">KCTC 23224</strain>
    </source>
</reference>
<dbReference type="RefSeq" id="WP_189582127.1">
    <property type="nucleotide sequence ID" value="NZ_BMYF01000012.1"/>
</dbReference>
<name>A0A8J3CZJ1_9BACT</name>
<evidence type="ECO:0000313" key="3">
    <source>
        <dbReference type="EMBL" id="GHB40248.1"/>
    </source>
</evidence>
<dbReference type="Proteomes" id="UP000642809">
    <property type="component" value="Unassembled WGS sequence"/>
</dbReference>
<gene>
    <name evidence="3" type="ORF">GCM10008106_21820</name>
</gene>
<dbReference type="Gene3D" id="3.40.50.2000">
    <property type="entry name" value="Glycogen Phosphorylase B"/>
    <property type="match status" value="2"/>
</dbReference>
<dbReference type="Pfam" id="PF00534">
    <property type="entry name" value="Glycos_transf_1"/>
    <property type="match status" value="1"/>
</dbReference>
<comment type="caution">
    <text evidence="3">The sequence shown here is derived from an EMBL/GenBank/DDBJ whole genome shotgun (WGS) entry which is preliminary data.</text>
</comment>
<keyword evidence="4" id="KW-1185">Reference proteome</keyword>
<reference evidence="3" key="2">
    <citation type="submission" date="2020-09" db="EMBL/GenBank/DDBJ databases">
        <authorList>
            <person name="Sun Q."/>
            <person name="Kim S."/>
        </authorList>
    </citation>
    <scope>NUCLEOTIDE SEQUENCE</scope>
    <source>
        <strain evidence="3">KCTC 23224</strain>
    </source>
</reference>
<organism evidence="3 4">
    <name type="scientific">Mongoliitalea lutea</name>
    <dbReference type="NCBI Taxonomy" id="849756"/>
    <lineage>
        <taxon>Bacteria</taxon>
        <taxon>Pseudomonadati</taxon>
        <taxon>Bacteroidota</taxon>
        <taxon>Cytophagia</taxon>
        <taxon>Cytophagales</taxon>
        <taxon>Cyclobacteriaceae</taxon>
        <taxon>Mongoliitalea</taxon>
    </lineage>
</organism>
<evidence type="ECO:0000256" key="1">
    <source>
        <dbReference type="ARBA" id="ARBA00022679"/>
    </source>
</evidence>
<sequence length="373" mass="43021">MKKKVYVDLFYLNTALTGIKTYMLEFVASVNTYPHPDIEYIFSHDPDQQSQHDFFRGKQPKWITLYYHLYYFIWKQFLLPWKAWTSGAESIINFDFVGPALTGKKNFTVIHDAFFWQMPQNYSPWWRKYFIHMIYAGLKKEDVVITTSEVAKNAIQTHTLIGQIPHVIYQCPNLYEGEGDKNILSQLGLEKNGYFFHLGSFDKRKNLPLLIYAFAQFLRDNSSETKLVLAGERGLGKTVDDWETVQETIREQGLENKVILPGFISDAAAKTLYEYALAYVFPSQNEGFGIPVIESMRLHTPVLISSQEALVEIAGGAALIHQTGNAVDLKEKMESLHCNPELRKQLIELGKIRKEVFSRKAFADAYYRLILTN</sequence>
<dbReference type="CDD" id="cd03809">
    <property type="entry name" value="GT4_MtfB-like"/>
    <property type="match status" value="1"/>
</dbReference>
<dbReference type="SUPFAM" id="SSF53756">
    <property type="entry name" value="UDP-Glycosyltransferase/glycogen phosphorylase"/>
    <property type="match status" value="1"/>
</dbReference>
<keyword evidence="1" id="KW-0808">Transferase</keyword>
<dbReference type="PANTHER" id="PTHR46401">
    <property type="entry name" value="GLYCOSYLTRANSFERASE WBBK-RELATED"/>
    <property type="match status" value="1"/>
</dbReference>
<dbReference type="InterPro" id="IPR001296">
    <property type="entry name" value="Glyco_trans_1"/>
</dbReference>
<dbReference type="AlphaFoldDB" id="A0A8J3CZJ1"/>
<accession>A0A8J3CZJ1</accession>
<protein>
    <recommendedName>
        <fullName evidence="2">Glycosyl transferase family 1 domain-containing protein</fullName>
    </recommendedName>
</protein>
<evidence type="ECO:0000259" key="2">
    <source>
        <dbReference type="Pfam" id="PF00534"/>
    </source>
</evidence>
<feature type="domain" description="Glycosyl transferase family 1" evidence="2">
    <location>
        <begin position="187"/>
        <end position="351"/>
    </location>
</feature>